<keyword evidence="3" id="KW-1185">Reference proteome</keyword>
<comment type="caution">
    <text evidence="2">The sequence shown here is derived from an EMBL/GenBank/DDBJ whole genome shotgun (WGS) entry which is preliminary data.</text>
</comment>
<evidence type="ECO:0000256" key="1">
    <source>
        <dbReference type="SAM" id="MobiDB-lite"/>
    </source>
</evidence>
<protein>
    <submittedName>
        <fullName evidence="2">Uncharacterized protein</fullName>
    </submittedName>
</protein>
<feature type="compositionally biased region" description="Basic and acidic residues" evidence="1">
    <location>
        <begin position="329"/>
        <end position="338"/>
    </location>
</feature>
<reference evidence="2" key="1">
    <citation type="submission" date="2023-03" db="EMBL/GenBank/DDBJ databases">
        <title>Massive genome expansion in bonnet fungi (Mycena s.s.) driven by repeated elements and novel gene families across ecological guilds.</title>
        <authorList>
            <consortium name="Lawrence Berkeley National Laboratory"/>
            <person name="Harder C.B."/>
            <person name="Miyauchi S."/>
            <person name="Viragh M."/>
            <person name="Kuo A."/>
            <person name="Thoen E."/>
            <person name="Andreopoulos B."/>
            <person name="Lu D."/>
            <person name="Skrede I."/>
            <person name="Drula E."/>
            <person name="Henrissat B."/>
            <person name="Morin E."/>
            <person name="Kohler A."/>
            <person name="Barry K."/>
            <person name="LaButti K."/>
            <person name="Morin E."/>
            <person name="Salamov A."/>
            <person name="Lipzen A."/>
            <person name="Mereny Z."/>
            <person name="Hegedus B."/>
            <person name="Baldrian P."/>
            <person name="Stursova M."/>
            <person name="Weitz H."/>
            <person name="Taylor A."/>
            <person name="Grigoriev I.V."/>
            <person name="Nagy L.G."/>
            <person name="Martin F."/>
            <person name="Kauserud H."/>
        </authorList>
    </citation>
    <scope>NUCLEOTIDE SEQUENCE</scope>
    <source>
        <strain evidence="2">9144</strain>
    </source>
</reference>
<evidence type="ECO:0000313" key="3">
    <source>
        <dbReference type="Proteomes" id="UP001219525"/>
    </source>
</evidence>
<feature type="region of interest" description="Disordered" evidence="1">
    <location>
        <begin position="315"/>
        <end position="338"/>
    </location>
</feature>
<feature type="region of interest" description="Disordered" evidence="1">
    <location>
        <begin position="17"/>
        <end position="54"/>
    </location>
</feature>
<sequence length="338" mass="36741">MAASRTAGLYCGHLEHGPDNIGRTRRQSTPAVHREHCYRGPRRRQDSRHKTQQADPDVLTVYIKVADGTSGTPEYEQPLAAHTNVFLLLCRAVPQDTLHPRELFWGGHRKADASHGRHSQLCNNYVLDVEGEEYNGHDAAHVKGITDHRTAGLKCADISSINGTLQQDSGGPSSPPVRGYSLAIRPQSGLVFDPNAATSQLAKRAESAMLGKLTGSRVLLSPACSPQLQILTLAQPATLWPYVLPLAVYKAAHFGSSATKNAAFAKQERETVSGTYGTYDTANTETSATTKQSHQSPTHPGRWYAKCPYGSRRTAGSPAFVGNANTNYRKTDEERNNG</sequence>
<feature type="compositionally biased region" description="Basic residues" evidence="1">
    <location>
        <begin position="39"/>
        <end position="51"/>
    </location>
</feature>
<organism evidence="2 3">
    <name type="scientific">Mycena pura</name>
    <dbReference type="NCBI Taxonomy" id="153505"/>
    <lineage>
        <taxon>Eukaryota</taxon>
        <taxon>Fungi</taxon>
        <taxon>Dikarya</taxon>
        <taxon>Basidiomycota</taxon>
        <taxon>Agaricomycotina</taxon>
        <taxon>Agaricomycetes</taxon>
        <taxon>Agaricomycetidae</taxon>
        <taxon>Agaricales</taxon>
        <taxon>Marasmiineae</taxon>
        <taxon>Mycenaceae</taxon>
        <taxon>Mycena</taxon>
    </lineage>
</organism>
<name>A0AAD6UTT1_9AGAR</name>
<dbReference type="Proteomes" id="UP001219525">
    <property type="component" value="Unassembled WGS sequence"/>
</dbReference>
<gene>
    <name evidence="2" type="ORF">GGX14DRAFT_406859</name>
</gene>
<dbReference type="AlphaFoldDB" id="A0AAD6UTT1"/>
<accession>A0AAD6UTT1</accession>
<proteinExistence type="predicted"/>
<evidence type="ECO:0000313" key="2">
    <source>
        <dbReference type="EMBL" id="KAJ7191894.1"/>
    </source>
</evidence>
<dbReference type="EMBL" id="JARJCW010000127">
    <property type="protein sequence ID" value="KAJ7191894.1"/>
    <property type="molecule type" value="Genomic_DNA"/>
</dbReference>